<dbReference type="Proteomes" id="UP001180840">
    <property type="component" value="Unassembled WGS sequence"/>
</dbReference>
<organism evidence="1 2">
    <name type="scientific">Corynebacterium guangdongense</name>
    <dbReference type="NCBI Taxonomy" id="1783348"/>
    <lineage>
        <taxon>Bacteria</taxon>
        <taxon>Bacillati</taxon>
        <taxon>Actinomycetota</taxon>
        <taxon>Actinomycetes</taxon>
        <taxon>Mycobacteriales</taxon>
        <taxon>Corynebacteriaceae</taxon>
        <taxon>Corynebacterium</taxon>
    </lineage>
</organism>
<comment type="caution">
    <text evidence="1">The sequence shown here is derived from an EMBL/GenBank/DDBJ whole genome shotgun (WGS) entry which is preliminary data.</text>
</comment>
<keyword evidence="2" id="KW-1185">Reference proteome</keyword>
<protein>
    <submittedName>
        <fullName evidence="1">Uncharacterized protein</fullName>
    </submittedName>
</protein>
<reference evidence="1" key="1">
    <citation type="submission" date="2023-07" db="EMBL/GenBank/DDBJ databases">
        <title>Sequencing the genomes of 1000 actinobacteria strains.</title>
        <authorList>
            <person name="Klenk H.-P."/>
        </authorList>
    </citation>
    <scope>NUCLEOTIDE SEQUENCE</scope>
    <source>
        <strain evidence="1">DSM 107476</strain>
    </source>
</reference>
<sequence>MTGSFHFDADEAEAGLTNVMGRAASEREARAAQRPAYAAGAAGRDFTDVGQRIADALARVHREGDAHLTRVHDVAEQARRQVRATVEGDAGFAAVLDRVLR</sequence>
<dbReference type="RefSeq" id="WP_290197482.1">
    <property type="nucleotide sequence ID" value="NZ_CP047654.1"/>
</dbReference>
<accession>A0ABU1ZUF5</accession>
<evidence type="ECO:0000313" key="2">
    <source>
        <dbReference type="Proteomes" id="UP001180840"/>
    </source>
</evidence>
<name>A0ABU1ZUF5_9CORY</name>
<proteinExistence type="predicted"/>
<evidence type="ECO:0000313" key="1">
    <source>
        <dbReference type="EMBL" id="MDR7328562.1"/>
    </source>
</evidence>
<dbReference type="EMBL" id="JAVDXZ010000001">
    <property type="protein sequence ID" value="MDR7328562.1"/>
    <property type="molecule type" value="Genomic_DNA"/>
</dbReference>
<gene>
    <name evidence="1" type="ORF">J2S39_000238</name>
</gene>